<dbReference type="Gene3D" id="1.20.1300.20">
    <property type="entry name" value="Peptidase C65 Otubain, subdomain 2"/>
    <property type="match status" value="1"/>
</dbReference>
<keyword evidence="9" id="KW-1185">Reference proteome</keyword>
<proteinExistence type="predicted"/>
<dbReference type="InterPro" id="IPR038765">
    <property type="entry name" value="Papain-like_cys_pep_sf"/>
</dbReference>
<dbReference type="InterPro" id="IPR042468">
    <property type="entry name" value="Peptidase_C65_otubain_sub1"/>
</dbReference>
<dbReference type="InterPro" id="IPR019400">
    <property type="entry name" value="Peptidase_C65_otubain"/>
</dbReference>
<dbReference type="EMBL" id="MPUH01002320">
    <property type="protein sequence ID" value="OMJ65230.1"/>
    <property type="molecule type" value="Genomic_DNA"/>
</dbReference>
<name>A0A1R2ALC3_9CILI</name>
<keyword evidence="3" id="KW-0645">Protease</keyword>
<dbReference type="GO" id="GO:0006508">
    <property type="term" value="P:proteolysis"/>
    <property type="evidence" value="ECO:0007669"/>
    <property type="project" value="UniProtKB-KW"/>
</dbReference>
<evidence type="ECO:0000256" key="7">
    <source>
        <dbReference type="SAM" id="MobiDB-lite"/>
    </source>
</evidence>
<gene>
    <name evidence="8" type="ORF">SteCoe_38751</name>
</gene>
<organism evidence="8 9">
    <name type="scientific">Stentor coeruleus</name>
    <dbReference type="NCBI Taxonomy" id="5963"/>
    <lineage>
        <taxon>Eukaryota</taxon>
        <taxon>Sar</taxon>
        <taxon>Alveolata</taxon>
        <taxon>Ciliophora</taxon>
        <taxon>Postciliodesmatophora</taxon>
        <taxon>Heterotrichea</taxon>
        <taxon>Heterotrichida</taxon>
        <taxon>Stentoridae</taxon>
        <taxon>Stentor</taxon>
    </lineage>
</organism>
<evidence type="ECO:0000313" key="9">
    <source>
        <dbReference type="Proteomes" id="UP000187209"/>
    </source>
</evidence>
<dbReference type="AlphaFoldDB" id="A0A1R2ALC3"/>
<comment type="catalytic activity">
    <reaction evidence="1">
        <text>Thiol-dependent hydrolysis of ester, thioester, amide, peptide and isopeptide bonds formed by the C-terminal Gly of ubiquitin (a 76-residue protein attached to proteins as an intracellular targeting signal).</text>
        <dbReference type="EC" id="3.4.19.12"/>
    </reaction>
</comment>
<dbReference type="EC" id="3.4.19.12" evidence="2"/>
<reference evidence="8 9" key="1">
    <citation type="submission" date="2016-11" db="EMBL/GenBank/DDBJ databases">
        <title>The macronuclear genome of Stentor coeruleus: a giant cell with tiny introns.</title>
        <authorList>
            <person name="Slabodnick M."/>
            <person name="Ruby J.G."/>
            <person name="Reiff S.B."/>
            <person name="Swart E.C."/>
            <person name="Gosai S."/>
            <person name="Prabakaran S."/>
            <person name="Witkowska E."/>
            <person name="Larue G.E."/>
            <person name="Fisher S."/>
            <person name="Freeman R.M."/>
            <person name="Gunawardena J."/>
            <person name="Chu W."/>
            <person name="Stover N.A."/>
            <person name="Gregory B.D."/>
            <person name="Nowacki M."/>
            <person name="Derisi J."/>
            <person name="Roy S.W."/>
            <person name="Marshall W.F."/>
            <person name="Sood P."/>
        </authorList>
    </citation>
    <scope>NUCLEOTIDE SEQUENCE [LARGE SCALE GENOMIC DNA]</scope>
    <source>
        <strain evidence="8">WM001</strain>
    </source>
</reference>
<sequence>MSNRNQSLYPHNSPNAYSNAKPSSPFASPNMLKCNQVNSEFEIQSSNSAVCLNPLQNQSPSKIQDKNINKMWGPLNFKKINIGIDDEEYPKTISKFWIKIDNMKKMYPFNIKFTSNVDKLKKEMCIAAWKRSRGDGNCYFRAVITSYYDIIHKPYSPIEDLESFKEILSRLCYYDIIHKPYSPIEDLESFKEILSRLYLDYPGIEEFFDARDEILKSIDKSIYIKQNDSKITAYENALNNLQNEKFDINLVKVSRFITACAFMEAKDSSDISSYLVDGYESFLHEMMEMGKEGGEFTLILLPTKLKIQVIQYMYLDKEIIVQSFPNQVEKDSKVISIIRRAGHYDILYQKKSLELDGCDLRKGTFNFTEDLNYYKELEQSYN</sequence>
<keyword evidence="5" id="KW-0378">Hydrolase</keyword>
<feature type="region of interest" description="Disordered" evidence="7">
    <location>
        <begin position="1"/>
        <end position="23"/>
    </location>
</feature>
<dbReference type="InterPro" id="IPR042467">
    <property type="entry name" value="Peptidase_C65_otubain_sub2"/>
</dbReference>
<evidence type="ECO:0000256" key="1">
    <source>
        <dbReference type="ARBA" id="ARBA00000707"/>
    </source>
</evidence>
<comment type="caution">
    <text evidence="8">The sequence shown here is derived from an EMBL/GenBank/DDBJ whole genome shotgun (WGS) entry which is preliminary data.</text>
</comment>
<dbReference type="Proteomes" id="UP000187209">
    <property type="component" value="Unassembled WGS sequence"/>
</dbReference>
<dbReference type="OrthoDB" id="449484at2759"/>
<keyword evidence="6" id="KW-0788">Thiol protease</keyword>
<evidence type="ECO:0000256" key="3">
    <source>
        <dbReference type="ARBA" id="ARBA00022670"/>
    </source>
</evidence>
<dbReference type="Pfam" id="PF10275">
    <property type="entry name" value="Peptidase_C65"/>
    <property type="match status" value="1"/>
</dbReference>
<dbReference type="SUPFAM" id="SSF54001">
    <property type="entry name" value="Cysteine proteinases"/>
    <property type="match status" value="1"/>
</dbReference>
<evidence type="ECO:0000256" key="2">
    <source>
        <dbReference type="ARBA" id="ARBA00012759"/>
    </source>
</evidence>
<dbReference type="GO" id="GO:0004843">
    <property type="term" value="F:cysteine-type deubiquitinase activity"/>
    <property type="evidence" value="ECO:0007669"/>
    <property type="project" value="UniProtKB-EC"/>
</dbReference>
<keyword evidence="4" id="KW-0833">Ubl conjugation pathway</keyword>
<evidence type="ECO:0000256" key="5">
    <source>
        <dbReference type="ARBA" id="ARBA00022801"/>
    </source>
</evidence>
<accession>A0A1R2ALC3</accession>
<evidence type="ECO:0000256" key="6">
    <source>
        <dbReference type="ARBA" id="ARBA00022807"/>
    </source>
</evidence>
<evidence type="ECO:0000313" key="8">
    <source>
        <dbReference type="EMBL" id="OMJ65230.1"/>
    </source>
</evidence>
<protein>
    <recommendedName>
        <fullName evidence="2">ubiquitinyl hydrolase 1</fullName>
        <ecNumber evidence="2">3.4.19.12</ecNumber>
    </recommendedName>
</protein>
<dbReference type="CDD" id="cd22749">
    <property type="entry name" value="Otubain_C65"/>
    <property type="match status" value="1"/>
</dbReference>
<evidence type="ECO:0000256" key="4">
    <source>
        <dbReference type="ARBA" id="ARBA00022786"/>
    </source>
</evidence>
<dbReference type="Gene3D" id="3.30.200.60">
    <property type="entry name" value="Peptidase C65 Otubain, subdomain 1"/>
    <property type="match status" value="1"/>
</dbReference>